<feature type="binding site" evidence="11">
    <location>
        <position position="147"/>
    </location>
    <ligand>
        <name>S-adenosyl-L-methionine</name>
        <dbReference type="ChEBI" id="CHEBI:59789"/>
    </ligand>
</feature>
<gene>
    <name evidence="12" type="ORF">DdX_13553</name>
</gene>
<keyword evidence="4 11" id="KW-0949">S-adenosyl-L-methionine</keyword>
<dbReference type="GO" id="GO:0071885">
    <property type="term" value="F:N-terminal protein N-methyltransferase activity"/>
    <property type="evidence" value="ECO:0007669"/>
    <property type="project" value="UniProtKB-EC"/>
</dbReference>
<sequence>MYFNQYKSLIVQSKPNPMDPDEKIYEKAHDHWSSVASDVDGMLGGFAQLHGPDIHDSKEFIAALRKKKVLNHDGRVLDCGSGIGRVTKHLLLPLFQTVDMVDFAESFIENSRKYLGAEAFGRVGQQFVESLHTFTPKPNTYDCIWVQWVSGHLSDDHFVDFVRRCVAALKSGGCIVFKDNITPMANKDWDEVDHSWTRPHKLMIALFEKAGCEVVLDRKQMNFPRGMYEVRMFALKPIRDNGADDSNVSKEISGSDQQEM</sequence>
<reference evidence="12" key="1">
    <citation type="submission" date="2022-01" db="EMBL/GenBank/DDBJ databases">
        <title>Genome Sequence Resource for Two Populations of Ditylenchus destructor, the Migratory Endoparasitic Phytonematode.</title>
        <authorList>
            <person name="Zhang H."/>
            <person name="Lin R."/>
            <person name="Xie B."/>
        </authorList>
    </citation>
    <scope>NUCLEOTIDE SEQUENCE</scope>
    <source>
        <strain evidence="12">BazhouSP</strain>
    </source>
</reference>
<name>A0AAD4MWE5_9BILA</name>
<evidence type="ECO:0000256" key="6">
    <source>
        <dbReference type="ARBA" id="ARBA00039449"/>
    </source>
</evidence>
<protein>
    <recommendedName>
        <fullName evidence="6">Alpha N-terminal protein methyltransferase 1</fullName>
        <ecNumber evidence="5">2.1.1.244</ecNumber>
    </recommendedName>
    <alternativeName>
        <fullName evidence="7">X-Pro-Lys N-terminal protein methyltransferase 1</fullName>
    </alternativeName>
</protein>
<evidence type="ECO:0000256" key="8">
    <source>
        <dbReference type="ARBA" id="ARBA00047306"/>
    </source>
</evidence>
<evidence type="ECO:0000256" key="1">
    <source>
        <dbReference type="ARBA" id="ARBA00009059"/>
    </source>
</evidence>
<comment type="similarity">
    <text evidence="1">Belongs to the methyltransferase superfamily. NTM1 family.</text>
</comment>
<evidence type="ECO:0000256" key="11">
    <source>
        <dbReference type="PIRSR" id="PIRSR016958-1"/>
    </source>
</evidence>
<dbReference type="GO" id="GO:0032259">
    <property type="term" value="P:methylation"/>
    <property type="evidence" value="ECO:0007669"/>
    <property type="project" value="UniProtKB-KW"/>
</dbReference>
<evidence type="ECO:0000256" key="5">
    <source>
        <dbReference type="ARBA" id="ARBA00039112"/>
    </source>
</evidence>
<dbReference type="CDD" id="cd02440">
    <property type="entry name" value="AdoMet_MTases"/>
    <property type="match status" value="1"/>
</dbReference>
<dbReference type="PANTHER" id="PTHR12753:SF0">
    <property type="entry name" value="ALPHA N-TERMINAL PROTEIN METHYLTRANSFERASE 1"/>
    <property type="match status" value="1"/>
</dbReference>
<dbReference type="Pfam" id="PF05891">
    <property type="entry name" value="Methyltransf_PK"/>
    <property type="match status" value="1"/>
</dbReference>
<feature type="binding site" evidence="11">
    <location>
        <position position="85"/>
    </location>
    <ligand>
        <name>S-adenosyl-L-methionine</name>
        <dbReference type="ChEBI" id="CHEBI:59789"/>
    </ligand>
</feature>
<dbReference type="GO" id="GO:0005737">
    <property type="term" value="C:cytoplasm"/>
    <property type="evidence" value="ECO:0007669"/>
    <property type="project" value="TreeGrafter"/>
</dbReference>
<comment type="catalytic activity">
    <reaction evidence="8">
        <text>N-terminal L-seryl-L-prolyl-L-lysyl-[protein] + 3 S-adenosyl-L-methionine = N-terminal N,N,N-trimethyl-L-seryl-L-prolyl-L-lysyl-[protein] + 3 S-adenosyl-L-homocysteine + 3 H(+)</text>
        <dbReference type="Rhea" id="RHEA:54724"/>
        <dbReference type="Rhea" id="RHEA-COMP:13789"/>
        <dbReference type="Rhea" id="RHEA-COMP:13973"/>
        <dbReference type="ChEBI" id="CHEBI:15378"/>
        <dbReference type="ChEBI" id="CHEBI:57856"/>
        <dbReference type="ChEBI" id="CHEBI:59789"/>
        <dbReference type="ChEBI" id="CHEBI:138061"/>
        <dbReference type="ChEBI" id="CHEBI:138317"/>
        <dbReference type="EC" id="2.1.1.244"/>
    </reaction>
</comment>
<dbReference type="Proteomes" id="UP001201812">
    <property type="component" value="Unassembled WGS sequence"/>
</dbReference>
<evidence type="ECO:0000256" key="2">
    <source>
        <dbReference type="ARBA" id="ARBA00022603"/>
    </source>
</evidence>
<keyword evidence="13" id="KW-1185">Reference proteome</keyword>
<evidence type="ECO:0000256" key="10">
    <source>
        <dbReference type="ARBA" id="ARBA00048167"/>
    </source>
</evidence>
<dbReference type="PANTHER" id="PTHR12753">
    <property type="entry name" value="AD-003 - RELATED"/>
    <property type="match status" value="1"/>
</dbReference>
<comment type="caution">
    <text evidence="12">The sequence shown here is derived from an EMBL/GenBank/DDBJ whole genome shotgun (WGS) entry which is preliminary data.</text>
</comment>
<comment type="catalytic activity">
    <reaction evidence="10">
        <text>N-terminal L-alanyl-L-prolyl-L-lysyl-[protein] + 3 S-adenosyl-L-methionine = N-terminal N,N,N-trimethyl-L-alanyl-L-prolyl-L-lysyl-[protein] + 3 S-adenosyl-L-homocysteine + 3 H(+)</text>
        <dbReference type="Rhea" id="RHEA:54712"/>
        <dbReference type="Rhea" id="RHEA-COMP:13785"/>
        <dbReference type="Rhea" id="RHEA-COMP:13971"/>
        <dbReference type="ChEBI" id="CHEBI:15378"/>
        <dbReference type="ChEBI" id="CHEBI:57856"/>
        <dbReference type="ChEBI" id="CHEBI:59789"/>
        <dbReference type="ChEBI" id="CHEBI:138057"/>
        <dbReference type="ChEBI" id="CHEBI:138315"/>
        <dbReference type="EC" id="2.1.1.244"/>
    </reaction>
</comment>
<organism evidence="12 13">
    <name type="scientific">Ditylenchus destructor</name>
    <dbReference type="NCBI Taxonomy" id="166010"/>
    <lineage>
        <taxon>Eukaryota</taxon>
        <taxon>Metazoa</taxon>
        <taxon>Ecdysozoa</taxon>
        <taxon>Nematoda</taxon>
        <taxon>Chromadorea</taxon>
        <taxon>Rhabditida</taxon>
        <taxon>Tylenchina</taxon>
        <taxon>Tylenchomorpha</taxon>
        <taxon>Sphaerularioidea</taxon>
        <taxon>Anguinidae</taxon>
        <taxon>Anguininae</taxon>
        <taxon>Ditylenchus</taxon>
    </lineage>
</organism>
<dbReference type="EC" id="2.1.1.244" evidence="5"/>
<dbReference type="Gene3D" id="3.40.50.150">
    <property type="entry name" value="Vaccinia Virus protein VP39"/>
    <property type="match status" value="1"/>
</dbReference>
<feature type="binding site" evidence="11">
    <location>
        <position position="80"/>
    </location>
    <ligand>
        <name>S-adenosyl-L-methionine</name>
        <dbReference type="ChEBI" id="CHEBI:59789"/>
    </ligand>
</feature>
<evidence type="ECO:0000256" key="3">
    <source>
        <dbReference type="ARBA" id="ARBA00022679"/>
    </source>
</evidence>
<evidence type="ECO:0000313" key="12">
    <source>
        <dbReference type="EMBL" id="KAI1705588.1"/>
    </source>
</evidence>
<keyword evidence="2" id="KW-0489">Methyltransferase</keyword>
<dbReference type="FunFam" id="3.40.50.150:FF:000025">
    <property type="entry name" value="N-terminal Xaa-Pro-Lys N-methyltransferase 1"/>
    <property type="match status" value="1"/>
</dbReference>
<dbReference type="PIRSF" id="PIRSF016958">
    <property type="entry name" value="DUF858_MeTrfase_lik"/>
    <property type="match status" value="1"/>
</dbReference>
<evidence type="ECO:0000313" key="13">
    <source>
        <dbReference type="Proteomes" id="UP001201812"/>
    </source>
</evidence>
<comment type="catalytic activity">
    <reaction evidence="9">
        <text>N-terminal L-prolyl-L-prolyl-L-lysyl-[protein] + 2 S-adenosyl-L-methionine = N-terminal N,N-dimethyl-L-prolyl-L-prolyl-L-lysyl-[protein] + 2 S-adenosyl-L-homocysteine + 2 H(+)</text>
        <dbReference type="Rhea" id="RHEA:54736"/>
        <dbReference type="Rhea" id="RHEA-COMP:13787"/>
        <dbReference type="Rhea" id="RHEA-COMP:13974"/>
        <dbReference type="ChEBI" id="CHEBI:15378"/>
        <dbReference type="ChEBI" id="CHEBI:57856"/>
        <dbReference type="ChEBI" id="CHEBI:59789"/>
        <dbReference type="ChEBI" id="CHEBI:138059"/>
        <dbReference type="ChEBI" id="CHEBI:138318"/>
        <dbReference type="EC" id="2.1.1.244"/>
    </reaction>
</comment>
<evidence type="ECO:0000256" key="9">
    <source>
        <dbReference type="ARBA" id="ARBA00047885"/>
    </source>
</evidence>
<dbReference type="EMBL" id="JAKKPZ010000055">
    <property type="protein sequence ID" value="KAI1705588.1"/>
    <property type="molecule type" value="Genomic_DNA"/>
</dbReference>
<dbReference type="AlphaFoldDB" id="A0AAD4MWE5"/>
<dbReference type="InterPro" id="IPR029063">
    <property type="entry name" value="SAM-dependent_MTases_sf"/>
</dbReference>
<proteinExistence type="inferred from homology"/>
<accession>A0AAD4MWE5</accession>
<evidence type="ECO:0000256" key="4">
    <source>
        <dbReference type="ARBA" id="ARBA00022691"/>
    </source>
</evidence>
<evidence type="ECO:0000256" key="7">
    <source>
        <dbReference type="ARBA" id="ARBA00043129"/>
    </source>
</evidence>
<keyword evidence="3" id="KW-0808">Transferase</keyword>
<dbReference type="InterPro" id="IPR008576">
    <property type="entry name" value="MeTrfase_NTM1"/>
</dbReference>
<dbReference type="SUPFAM" id="SSF53335">
    <property type="entry name" value="S-adenosyl-L-methionine-dependent methyltransferases"/>
    <property type="match status" value="1"/>
</dbReference>